<dbReference type="Gene3D" id="1.10.4030.10">
    <property type="entry name" value="Porin chaperone SurA, peptide-binding domain"/>
    <property type="match status" value="1"/>
</dbReference>
<dbReference type="eggNOG" id="COG0760">
    <property type="taxonomic scope" value="Bacteria"/>
</dbReference>
<evidence type="ECO:0000256" key="1">
    <source>
        <dbReference type="ARBA" id="ARBA00018370"/>
    </source>
</evidence>
<evidence type="ECO:0000256" key="5">
    <source>
        <dbReference type="PROSITE-ProRule" id="PRU00278"/>
    </source>
</evidence>
<dbReference type="HOGENOM" id="CLU_034646_11_4_5"/>
<dbReference type="PANTHER" id="PTHR47637">
    <property type="entry name" value="CHAPERONE SURA"/>
    <property type="match status" value="1"/>
</dbReference>
<dbReference type="PROSITE" id="PS50198">
    <property type="entry name" value="PPIC_PPIASE_2"/>
    <property type="match status" value="1"/>
</dbReference>
<keyword evidence="2" id="KW-0732">Signal</keyword>
<dbReference type="STRING" id="579138.Zymop_0028"/>
<dbReference type="PANTHER" id="PTHR47637:SF1">
    <property type="entry name" value="CHAPERONE SURA"/>
    <property type="match status" value="1"/>
</dbReference>
<dbReference type="KEGG" id="zmp:Zymop_0028"/>
<dbReference type="GO" id="GO:0003755">
    <property type="term" value="F:peptidyl-prolyl cis-trans isomerase activity"/>
    <property type="evidence" value="ECO:0007669"/>
    <property type="project" value="UniProtKB-KW"/>
</dbReference>
<gene>
    <name evidence="7" type="ordered locus">Zymop_0028</name>
</gene>
<keyword evidence="5" id="KW-0697">Rotamase</keyword>
<evidence type="ECO:0000313" key="7">
    <source>
        <dbReference type="EMBL" id="AEI36932.1"/>
    </source>
</evidence>
<proteinExistence type="predicted"/>
<keyword evidence="5 7" id="KW-0413">Isomerase</keyword>
<evidence type="ECO:0000259" key="6">
    <source>
        <dbReference type="PROSITE" id="PS50198"/>
    </source>
</evidence>
<dbReference type="Pfam" id="PF13624">
    <property type="entry name" value="SurA_N_3"/>
    <property type="match status" value="1"/>
</dbReference>
<organism evidence="7 8">
    <name type="scientific">Zymomonas mobilis subsp. pomaceae (strain ATCC 29192 / DSM 22645 / JCM 10191 / CCUG 17912 / NBRC 13757 / NCIMB 11200 / NRRL B-4491 / Barker I)</name>
    <dbReference type="NCBI Taxonomy" id="579138"/>
    <lineage>
        <taxon>Bacteria</taxon>
        <taxon>Pseudomonadati</taxon>
        <taxon>Pseudomonadota</taxon>
        <taxon>Alphaproteobacteria</taxon>
        <taxon>Sphingomonadales</taxon>
        <taxon>Zymomonadaceae</taxon>
        <taxon>Zymomonas</taxon>
    </lineage>
</organism>
<dbReference type="Pfam" id="PF00639">
    <property type="entry name" value="Rotamase"/>
    <property type="match status" value="1"/>
</dbReference>
<dbReference type="AlphaFoldDB" id="F8ET42"/>
<dbReference type="Gene3D" id="3.10.50.40">
    <property type="match status" value="1"/>
</dbReference>
<dbReference type="SUPFAM" id="SSF109998">
    <property type="entry name" value="Triger factor/SurA peptide-binding domain-like"/>
    <property type="match status" value="1"/>
</dbReference>
<evidence type="ECO:0000256" key="4">
    <source>
        <dbReference type="ARBA" id="ARBA00031484"/>
    </source>
</evidence>
<dbReference type="Proteomes" id="UP000000491">
    <property type="component" value="Chromosome"/>
</dbReference>
<dbReference type="InterPro" id="IPR027304">
    <property type="entry name" value="Trigger_fact/SurA_dom_sf"/>
</dbReference>
<protein>
    <recommendedName>
        <fullName evidence="1">Parvulin-like PPIase</fullName>
    </recommendedName>
    <alternativeName>
        <fullName evidence="3">Peptidyl-prolyl cis-trans isomerase plp</fullName>
    </alternativeName>
    <alternativeName>
        <fullName evidence="4">Rotamase plp</fullName>
    </alternativeName>
</protein>
<name>F8ET42_ZYMMT</name>
<dbReference type="PATRIC" id="fig|579138.3.peg.29"/>
<evidence type="ECO:0000256" key="2">
    <source>
        <dbReference type="ARBA" id="ARBA00022729"/>
    </source>
</evidence>
<dbReference type="EMBL" id="CP002865">
    <property type="protein sequence ID" value="AEI36932.1"/>
    <property type="molecule type" value="Genomic_DNA"/>
</dbReference>
<dbReference type="InterPro" id="IPR046357">
    <property type="entry name" value="PPIase_dom_sf"/>
</dbReference>
<evidence type="ECO:0000313" key="8">
    <source>
        <dbReference type="Proteomes" id="UP000000491"/>
    </source>
</evidence>
<accession>F8ET42</accession>
<feature type="domain" description="PpiC" evidence="6">
    <location>
        <begin position="211"/>
        <end position="311"/>
    </location>
</feature>
<dbReference type="SUPFAM" id="SSF54534">
    <property type="entry name" value="FKBP-like"/>
    <property type="match status" value="2"/>
</dbReference>
<reference evidence="7 8" key="1">
    <citation type="journal article" date="2011" name="J. Bacteriol.">
        <title>Genome sequence of the ethanol-producing Zymomonas mobilis subsp. pomaceae lectotype strain ATCC 29192.</title>
        <authorList>
            <person name="Kouvelis V.N."/>
            <person name="Davenport K.W."/>
            <person name="Brettin T.S."/>
            <person name="Bruce D."/>
            <person name="Detter C."/>
            <person name="Han C.S."/>
            <person name="Nolan M."/>
            <person name="Tapia R."/>
            <person name="Damoulaki A."/>
            <person name="Kyrpides N.C."/>
            <person name="Typas M.A."/>
            <person name="Pappas K.M."/>
        </authorList>
    </citation>
    <scope>NUCLEOTIDE SEQUENCE [LARGE SCALE GENOMIC DNA]</scope>
    <source>
        <strain evidence="8">ATCC 29192 / DSM 22645 / JCM 10191 / CCUG 17912 / NBRC 13757 / NCIMB 11200 / NRRL B-4491 / Barker I</strain>
    </source>
</reference>
<dbReference type="InterPro" id="IPR000297">
    <property type="entry name" value="PPIase_PpiC"/>
</dbReference>
<sequence length="463" mass="50937">MSDFIEDTRLRLPQKIGAVSKKRIKQIVTVLAATVALTPALLLADPDAADLKLPHDLTIFSKSDPNVHKATAIVNGTIITNTDIDQSFALAAAGSGGQIPEEERSQLRLQILRNLIDETLQVQEAKANDIIVTPAEINQTYEHFARNLKKTPEGFSEYLHNIGASEKALKRQIEGELAWRRLMGRRIEPFINVSNEEVQGIINRLKAAKGKEEYHVVEIFLSATDANRAEVKANATRIAQQILKEGGAAAFSAYARQYSEASTAARGGDMDWVRAEQLPDALAQAVQKMPVGSAVGPLETPSGFSIIALEDKREILGVDPRDAILSLKQLYVNFPPGTTKETAEPKITAFADAVKQIKGCGSVNDIAAKVGGEVIENDQVSIRQMPEALQHMMTTLQIGEATPPFGSLNEGIRVLVLCGRDDPKVAKAPNFQQIHNRLQEERLTKRATRYLRDLRRDAIIEYR</sequence>
<evidence type="ECO:0000256" key="3">
    <source>
        <dbReference type="ARBA" id="ARBA00030642"/>
    </source>
</evidence>
<dbReference type="RefSeq" id="WP_013933333.1">
    <property type="nucleotide sequence ID" value="NC_015709.1"/>
</dbReference>
<dbReference type="InterPro" id="IPR050280">
    <property type="entry name" value="OMP_Chaperone_SurA"/>
</dbReference>